<dbReference type="SUPFAM" id="SSF52058">
    <property type="entry name" value="L domain-like"/>
    <property type="match status" value="2"/>
</dbReference>
<dbReference type="EMBL" id="JAGKQM010000003">
    <property type="protein sequence ID" value="KAH0935337.1"/>
    <property type="molecule type" value="Genomic_DNA"/>
</dbReference>
<dbReference type="SUPFAM" id="SSF52200">
    <property type="entry name" value="Toll/Interleukin receptor TIR domain"/>
    <property type="match status" value="4"/>
</dbReference>
<evidence type="ECO:0000256" key="4">
    <source>
        <dbReference type="ARBA" id="ARBA00023027"/>
    </source>
</evidence>
<feature type="domain" description="TIR" evidence="6">
    <location>
        <begin position="45"/>
        <end position="199"/>
    </location>
</feature>
<keyword evidence="8" id="KW-1185">Reference proteome</keyword>
<dbReference type="InterPro" id="IPR036390">
    <property type="entry name" value="WH_DNA-bd_sf"/>
</dbReference>
<dbReference type="InterPro" id="IPR006553">
    <property type="entry name" value="Leu-rich_rpt_Cys-con_subtyp"/>
</dbReference>
<gene>
    <name evidence="7" type="ORF">HID58_012454</name>
</gene>
<dbReference type="InterPro" id="IPR035897">
    <property type="entry name" value="Toll_tir_struct_dom_sf"/>
</dbReference>
<evidence type="ECO:0000313" key="7">
    <source>
        <dbReference type="EMBL" id="KAH0935337.1"/>
    </source>
</evidence>
<feature type="region of interest" description="Disordered" evidence="5">
    <location>
        <begin position="3807"/>
        <end position="3845"/>
    </location>
</feature>
<dbReference type="PROSITE" id="PS50104">
    <property type="entry name" value="TIR"/>
    <property type="match status" value="4"/>
</dbReference>
<dbReference type="SMART" id="SM00367">
    <property type="entry name" value="LRR_CC"/>
    <property type="match status" value="9"/>
</dbReference>
<dbReference type="Gene3D" id="1.10.8.430">
    <property type="entry name" value="Helical domain of apoptotic protease-activating factors"/>
    <property type="match status" value="2"/>
</dbReference>
<accession>A0ABQ8E146</accession>
<dbReference type="Proteomes" id="UP000824890">
    <property type="component" value="Unassembled WGS sequence"/>
</dbReference>
<dbReference type="InterPro" id="IPR002182">
    <property type="entry name" value="NB-ARC"/>
</dbReference>
<keyword evidence="1" id="KW-0433">Leucine-rich repeat</keyword>
<sequence length="4010" mass="454694">MTGFFLIFRKLRSHHENEESDSSSLSTSSTPSSSSVSPSSSSHVWLHDVFPSFRGEDVRDNFLSHIKKEFKRKTITFFNDNGIRRGESIAPELIRAIRGSKIAIVLLSKNYASSKWCLEELVEIMKCREELRQTVIAIFYKVDPSDVKKLTGDFGEVFRKTCKGKAKEEIRRWEQALEKVAVIAASMVEEIATNISNELIKFVPSSDFKGFVGMEAHMKEMEPFLLLGSIKVRMIGIWGPSGIGKSTIARVLFSQHSHEFQLSVFMENIKRRCPGPCSDEYSAKLQLQEEFLSKIVNQEDIKIHHLGVAPDKLKDKKVLVVLDDVDHLMQLNAMAKDLHWFGPGSRIIVTTQDKKILTAHGIEHIYKVEFPGFHEALEIFCMNAFGQKYPDGDFEELAWEVTELVGKLPLGLKVIGSYFKGMAKQEWEEELPRLRTRLDGEIESSLKLSYDALCVDDQDLFLHLACFFNNELIEKVEEYLARNFVGVKGRLRVLVEKSFISVDGGYIKIHDLLARLGREIVRKQSIHEPGQRQFLADVGDICQVLRNETLGSRSVIGIDLKLSELKTELKISDRAFERMFNVQFLRLAYSDSGSGRPKQTCQSSIDLMTRLPPNLIPLDSDLNSDSGRPKQTCHHSVDLMTCLPPNLRLLHWDFFPMTCLPSNFIPEFLVELALRKSNYLEKLWEGLRLLFIDTIRNLKWMYLSDSKNLKELPDLSTAINLIRLDLSHCSSLVRLPFFSGNAIIKLEELNLFGCTSLIELPSSMENATNLEELDLTGCLHLAKLPSSIGNLKKLFLKDCSSLVELPSSVINSLNLMVFTFSGCSNLVELPSYLSNADDHKEFDLSGCSSLLELPYSIGNMIKLRKLSLSGCSSLLELPPSIGNMINLQQLYLSGCSSLQELPSSIGNMTNLMELRLNGCSSLRKLPSSIGYMINLMKLRLSGCSSLVELPSSIGYMNNLKKLSLHRCSKLKALPININMKSLDEVDLTDCSSLKSFPEISTNIRVLKLTGTSIEEFPPSIMSWPHLRELHLPYFENLKKSQQAFDCITKLHLGDTRIQEIAPWVKEMSRLRYLVIKGCTKLVSLPQLPDSLKILVADNCESLERLDCSFYKTKFHGLSFVNCFGLNQEAREIIINTWTRDFAIFPGETMPTYFIYRATRSSLSMTWNGLDTQYFPTSLRFKACLLLVYKGDVDAGDWCWPDISYCIKDKLNGVKSGYVAYAYSWHRSSPTSKEHLLVFKIEEKVGSPELAFEFRSHDKNWEIEECGLRPLEKIKKQRKIVEKRKKRKADELSNPIAKPVRKKIRLQNQSQTQVPSSPPSPLSSSSPPSSLSPLPPLSALSPSSAPSSSSHVWLHDVFPSFRGEDVRKNFLSHIKKEFKRKTITFFNDNGIERGESIAPELIRGIRGSKIAIILLSKNYASSKWCLEELVEIMKCREELGQTVMAIFYEVDPSDVKKLNGDFGKVFRKTCEGKSKEDIRRWKQALEKVATIAGYHSCNWVDEAAMIEDISTDLNNSAQSSDFDNLVGMSTHMIKLKLLLRLGSNEVRMIGIWGPSGIGKSTIARVLFSHYSREFQFSVFMENIKRRFPRPYYDEYSAKLQLQKEFMYQIVNQEDMKIQHLGVVEDRLKDKRVLAILDDVDHSLQIEAIAKEARWFGPGSRIIITTQDKSLLNARRIDDIYEVEFPPDDEALEIFCMYAFGQKSPHDGFKELAWEVTKLAGNLPLGLKVIGSYFEGRPKQEWEEDLPRLRSILDGEIESILKFSYDALCVDDQDLFLHLSCFFNDETLEIVEGLKGRLRGLAEKAFISFEGGYTEIHDLLARFGREIVHKQSIREPGQRQFLVDAGDICQVLCNDTLGSRNVIGIDLDFSELDTELKISDGVFERMSNVQFLRVKDRKPYPYSIDPMTCLPRNLRILHWDYFPLTCLPSNFNPEFLVKLILTESNYLEKLWEGNKTIRNLKLMNLSDSGNLKELPDLSTATNLQELNLYGCSSLTELPFSIGNAINLRRLNLSHCSSLVEFPSSMENVTTLEELLLTGCSHLANLPPSIGNLKTLYLENCSSLVALPSSVRNSFNLKTFFSSGCLNLVELPLYIPASYLKKFELRGCSSLRELPSSIGNMTNLEELYLGGCSSLVELPSSIGNMTNLRKLSLNLCSNLTALPININMKSLDELVLTDCSSLKLFPEISTNISVLKLAGTAIEEVPPSIMSWPHLRELVIKGCSKLVSLPQLPDSLEFLVADNCGSLERLGCSFNKKKFNALRFVNCFKLNQEARDLIINTWTRDFATLPGETVPTYFSYRATGSALSMTWNGLDTLYFPTSLRFRVCLLLVYKGDAGYGRCPEISCCINDRLNGVKPAGYSSYRLGAFSPTLGEHLFIFEIEGTVSAPELVFEFGNNNNKWEIKECGIHPQETLAPSLPAYFNYKPDVEACDWREMKISCCIKDKLNTFNFMVQILSNFKGASGRCPQRTVPTTKNGGAMHYLYLLSQSTESTFHVALFNYTKSIFVSLFAPQSVASSLILFPTSQMDFSLFLTIVAAAIGFFVIRRFRFNPENNEIDTSSLSPSSPPSSLSSLSLSTSSTPSSLSISSSSPSSSSHVWIHDVFPSFRGEDVRKDFLSHVQKEFKRKGITLFNDNGIKRGESIGPELIRGIRESKIAIVFLSKNYASSKWCLEELAEIMKCREELRQTVMAIFYKVDPSDVKKLTEKLARVKVRRTLEDGNKLWRRWPQSLDTIPTTASMVETIASDVSNELFNFVPSRDFEVFVGMRAHMINLKPLLLLGTNEVRMIGIWGPSGIGKSTIARVLFNQHSHQFPFSVFMEEIKIRYRGPYYNTYSAKIQLQKEFLSQLINQKDIEIHHLEVVSNRLKGKKVFVVLDDVDHLLQLQAVAEKAEYAFGQKYPPDGFKELAWEVTNLAGKLPLGLRVMGSHFKGRPKHEWEEGLPRLRTRLDGEIESTLKFSYDALCDDNQAIFLHLACFLKGELPETVERCLEKNFVGVKGCLRVLAEKSFIYFEWGCIKMHDLLALLGREIVRKKSIHEPGQRQFLVDAGDICQVLRDDALGSRNVIGIDLVLPKFETELKISDRVFKRMPNVQFLRVKYHSKPYPHSIDPVRCLPSNLRILDWDYFPMTCLPSNFNPEFLVKIILTKSNFLEKLWEGNKTIRNLRSLDLNGSKNLKELPNLSTATNLQSLSLFGCSSLTELPFSIGNAINLRRLDLSHCSSLVEFPSSMKNVTTLEQLLLYGCVHLANLPPSIECSSLRELPSSIGNMTNLEELNLIGCSSLLYLNGCSSLVELSSSIGNMTSLMKLKLYLENCSNLTVLPININMKSLDELVLTDCSSLKLFPEISTNIRVLKLSGTAIEELPPSIMSWPRLRELVIKGCTKLKKFHALRFVNCFKLNQEARDLIINTSTRDLTILPGETVPTYFSYRATGSSLSMTWNGLDTEHFPTSLRFKACILVVYKGEVDAYDWGCPEICCCITDELNGVKHYSHRWVKWPPTSGEHLFVFEIEDAVSAPELVFEFEYGQENWEIKECWIHPLETLAPSPFNMKSLDEVDLTDCSSLKSFPMISTNNRFLKLNGTAVEEIPPSTKIWPRLQKLRMPYSENLGRSQHAFEMCRLYKLVTKGCTKLVSLPQLPASLAILDAYNCESLERLDCSFNRKKFHTLSFVNFFKLNQEARDLIINTWIGNMAVFPGESVPAYFTYKATGNSLSMKRNGLDTHFPCACWFNRPDAEACDWREMKISCCIKDKPNVVKSTHSTLWFEFYPTSKEHLVVFEFEEFYTRSKFPFTIICAKTYNEIRFLENNEIDTSSLSPSSPPSSLSSRSLSTSSTPSALSPSSASPSSSSHVWMYDVFPSFRGEDVRYNFLSHIKKEFERKTITFFNDNGIERGESIAPELIQGIRGSKIAIVLLSKNYASSKWCLEELVEIMKCREELGQTVIAIFYKVDPSDVKKLTGDFGEVFRKTCKGKAKEEIRRWEQALEKVAVIAGYHLSNWFVRLTFTCYLSNTSYL</sequence>
<feature type="compositionally biased region" description="Low complexity" evidence="5">
    <location>
        <begin position="22"/>
        <end position="42"/>
    </location>
</feature>
<dbReference type="InterPro" id="IPR003593">
    <property type="entry name" value="AAA+_ATPase"/>
</dbReference>
<proteinExistence type="predicted"/>
<dbReference type="InterPro" id="IPR032675">
    <property type="entry name" value="LRR_dom_sf"/>
</dbReference>
<dbReference type="SUPFAM" id="SSF52047">
    <property type="entry name" value="RNI-like"/>
    <property type="match status" value="4"/>
</dbReference>
<feature type="compositionally biased region" description="Low complexity" evidence="5">
    <location>
        <begin position="2557"/>
        <end position="2573"/>
    </location>
</feature>
<feature type="domain" description="TIR" evidence="6">
    <location>
        <begin position="3848"/>
        <end position="4010"/>
    </location>
</feature>
<dbReference type="Pfam" id="PF23282">
    <property type="entry name" value="WHD_ROQ1"/>
    <property type="match status" value="2"/>
</dbReference>
<feature type="region of interest" description="Disordered" evidence="5">
    <location>
        <begin position="2554"/>
        <end position="2573"/>
    </location>
</feature>
<feature type="region of interest" description="Disordered" evidence="5">
    <location>
        <begin position="19"/>
        <end position="42"/>
    </location>
</feature>
<dbReference type="SUPFAM" id="SSF46785">
    <property type="entry name" value="Winged helix' DNA-binding domain"/>
    <property type="match status" value="2"/>
</dbReference>
<evidence type="ECO:0000313" key="8">
    <source>
        <dbReference type="Proteomes" id="UP000824890"/>
    </source>
</evidence>
<feature type="compositionally biased region" description="Low complexity" evidence="5">
    <location>
        <begin position="3809"/>
        <end position="3845"/>
    </location>
</feature>
<dbReference type="SUPFAM" id="SSF52540">
    <property type="entry name" value="P-loop containing nucleoside triphosphate hydrolases"/>
    <property type="match status" value="3"/>
</dbReference>
<evidence type="ECO:0000259" key="6">
    <source>
        <dbReference type="PROSITE" id="PS50104"/>
    </source>
</evidence>
<feature type="region of interest" description="Disordered" evidence="5">
    <location>
        <begin position="1278"/>
        <end position="1341"/>
    </location>
</feature>
<evidence type="ECO:0000256" key="5">
    <source>
        <dbReference type="SAM" id="MobiDB-lite"/>
    </source>
</evidence>
<dbReference type="PANTHER" id="PTHR11017">
    <property type="entry name" value="LEUCINE-RICH REPEAT-CONTAINING PROTEIN"/>
    <property type="match status" value="1"/>
</dbReference>
<dbReference type="Gene3D" id="3.40.50.300">
    <property type="entry name" value="P-loop containing nucleotide triphosphate hydrolases"/>
    <property type="match status" value="3"/>
</dbReference>
<name>A0ABQ8E146_BRANA</name>
<keyword evidence="3" id="KW-0611">Plant defense</keyword>
<keyword evidence="2" id="KW-0677">Repeat</keyword>
<feature type="compositionally biased region" description="Low complexity" evidence="5">
    <location>
        <begin position="1321"/>
        <end position="1341"/>
    </location>
</feature>
<dbReference type="InterPro" id="IPR042197">
    <property type="entry name" value="Apaf_helical"/>
</dbReference>
<evidence type="ECO:0000256" key="2">
    <source>
        <dbReference type="ARBA" id="ARBA00022737"/>
    </source>
</evidence>
<dbReference type="SMART" id="SM00255">
    <property type="entry name" value="TIR"/>
    <property type="match status" value="4"/>
</dbReference>
<keyword evidence="4" id="KW-0520">NAD</keyword>
<dbReference type="InterPro" id="IPR044974">
    <property type="entry name" value="Disease_R_plants"/>
</dbReference>
<reference evidence="7 8" key="1">
    <citation type="submission" date="2021-05" db="EMBL/GenBank/DDBJ databases">
        <title>Genome Assembly of Synthetic Allotetraploid Brassica napus Reveals Homoeologous Exchanges between Subgenomes.</title>
        <authorList>
            <person name="Davis J.T."/>
        </authorList>
    </citation>
    <scope>NUCLEOTIDE SEQUENCE [LARGE SCALE GENOMIC DNA]</scope>
    <source>
        <strain evidence="8">cv. Da-Ae</strain>
        <tissue evidence="7">Seedling</tissue>
    </source>
</reference>
<dbReference type="Pfam" id="PF01582">
    <property type="entry name" value="TIR"/>
    <property type="match status" value="4"/>
</dbReference>
<evidence type="ECO:0000256" key="3">
    <source>
        <dbReference type="ARBA" id="ARBA00022821"/>
    </source>
</evidence>
<feature type="domain" description="TIR" evidence="6">
    <location>
        <begin position="1352"/>
        <end position="1516"/>
    </location>
</feature>
<dbReference type="Pfam" id="PF00931">
    <property type="entry name" value="NB-ARC"/>
    <property type="match status" value="3"/>
</dbReference>
<dbReference type="InterPro" id="IPR058192">
    <property type="entry name" value="WHD_ROQ1-like"/>
</dbReference>
<dbReference type="Pfam" id="PF23598">
    <property type="entry name" value="LRR_14"/>
    <property type="match status" value="1"/>
</dbReference>
<dbReference type="PRINTS" id="PR00364">
    <property type="entry name" value="DISEASERSIST"/>
</dbReference>
<dbReference type="InterPro" id="IPR000157">
    <property type="entry name" value="TIR_dom"/>
</dbReference>
<dbReference type="Gene3D" id="3.80.10.10">
    <property type="entry name" value="Ribonuclease Inhibitor"/>
    <property type="match status" value="8"/>
</dbReference>
<protein>
    <recommendedName>
        <fullName evidence="6">TIR domain-containing protein</fullName>
    </recommendedName>
</protein>
<dbReference type="InterPro" id="IPR027417">
    <property type="entry name" value="P-loop_NTPase"/>
</dbReference>
<evidence type="ECO:0000256" key="1">
    <source>
        <dbReference type="ARBA" id="ARBA00022614"/>
    </source>
</evidence>
<dbReference type="InterPro" id="IPR055414">
    <property type="entry name" value="LRR_R13L4/SHOC2-like"/>
</dbReference>
<feature type="domain" description="TIR" evidence="6">
    <location>
        <begin position="2597"/>
        <end position="2750"/>
    </location>
</feature>
<organism evidence="7 8">
    <name type="scientific">Brassica napus</name>
    <name type="common">Rape</name>
    <dbReference type="NCBI Taxonomy" id="3708"/>
    <lineage>
        <taxon>Eukaryota</taxon>
        <taxon>Viridiplantae</taxon>
        <taxon>Streptophyta</taxon>
        <taxon>Embryophyta</taxon>
        <taxon>Tracheophyta</taxon>
        <taxon>Spermatophyta</taxon>
        <taxon>Magnoliopsida</taxon>
        <taxon>eudicotyledons</taxon>
        <taxon>Gunneridae</taxon>
        <taxon>Pentapetalae</taxon>
        <taxon>rosids</taxon>
        <taxon>malvids</taxon>
        <taxon>Brassicales</taxon>
        <taxon>Brassicaceae</taxon>
        <taxon>Brassiceae</taxon>
        <taxon>Brassica</taxon>
    </lineage>
</organism>
<comment type="caution">
    <text evidence="7">The sequence shown here is derived from an EMBL/GenBank/DDBJ whole genome shotgun (WGS) entry which is preliminary data.</text>
</comment>
<dbReference type="SMART" id="SM00382">
    <property type="entry name" value="AAA"/>
    <property type="match status" value="3"/>
</dbReference>
<dbReference type="Gene3D" id="3.40.50.10140">
    <property type="entry name" value="Toll/interleukin-1 receptor homology (TIR) domain"/>
    <property type="match status" value="4"/>
</dbReference>
<dbReference type="PANTHER" id="PTHR11017:SF366">
    <property type="entry name" value="ADP-RIBOSYL CYCLASE_CYCLIC ADP-RIBOSE HYDROLASE"/>
    <property type="match status" value="1"/>
</dbReference>